<evidence type="ECO:0000259" key="3">
    <source>
        <dbReference type="PROSITE" id="PS51462"/>
    </source>
</evidence>
<evidence type="ECO:0000313" key="4">
    <source>
        <dbReference type="EMBL" id="MBP2243192.1"/>
    </source>
</evidence>
<dbReference type="PANTHER" id="PTHR43046:SF2">
    <property type="entry name" value="8-OXO-DGTP DIPHOSPHATASE-RELATED"/>
    <property type="match status" value="1"/>
</dbReference>
<dbReference type="Pfam" id="PF00293">
    <property type="entry name" value="NUDIX"/>
    <property type="match status" value="1"/>
</dbReference>
<dbReference type="EMBL" id="JAGIKZ010000037">
    <property type="protein sequence ID" value="MBP2243192.1"/>
    <property type="molecule type" value="Genomic_DNA"/>
</dbReference>
<keyword evidence="5" id="KW-1185">Reference proteome</keyword>
<dbReference type="RefSeq" id="WP_066392014.1">
    <property type="nucleotide sequence ID" value="NZ_JAGIKZ010000037.1"/>
</dbReference>
<evidence type="ECO:0000256" key="2">
    <source>
        <dbReference type="ARBA" id="ARBA00022801"/>
    </source>
</evidence>
<dbReference type="PROSITE" id="PS51462">
    <property type="entry name" value="NUDIX"/>
    <property type="match status" value="1"/>
</dbReference>
<gene>
    <name evidence="4" type="ORF">J2Z40_003780</name>
</gene>
<dbReference type="InterPro" id="IPR000086">
    <property type="entry name" value="NUDIX_hydrolase_dom"/>
</dbReference>
<comment type="cofactor">
    <cofactor evidence="1">
        <name>Mg(2+)</name>
        <dbReference type="ChEBI" id="CHEBI:18420"/>
    </cofactor>
</comment>
<evidence type="ECO:0000313" key="5">
    <source>
        <dbReference type="Proteomes" id="UP001519293"/>
    </source>
</evidence>
<dbReference type="PROSITE" id="PS00893">
    <property type="entry name" value="NUDIX_BOX"/>
    <property type="match status" value="1"/>
</dbReference>
<dbReference type="InterPro" id="IPR015797">
    <property type="entry name" value="NUDIX_hydrolase-like_dom_sf"/>
</dbReference>
<dbReference type="PANTHER" id="PTHR43046">
    <property type="entry name" value="GDP-MANNOSE MANNOSYL HYDROLASE"/>
    <property type="match status" value="1"/>
</dbReference>
<proteinExistence type="predicted"/>
<comment type="caution">
    <text evidence="4">The sequence shown here is derived from an EMBL/GenBank/DDBJ whole genome shotgun (WGS) entry which is preliminary data.</text>
</comment>
<evidence type="ECO:0000256" key="1">
    <source>
        <dbReference type="ARBA" id="ARBA00001946"/>
    </source>
</evidence>
<organism evidence="4 5">
    <name type="scientific">Cytobacillus eiseniae</name>
    <dbReference type="NCBI Taxonomy" id="762947"/>
    <lineage>
        <taxon>Bacteria</taxon>
        <taxon>Bacillati</taxon>
        <taxon>Bacillota</taxon>
        <taxon>Bacilli</taxon>
        <taxon>Bacillales</taxon>
        <taxon>Bacillaceae</taxon>
        <taxon>Cytobacillus</taxon>
    </lineage>
</organism>
<dbReference type="Gene3D" id="3.90.79.10">
    <property type="entry name" value="Nucleoside Triphosphate Pyrophosphohydrolase"/>
    <property type="match status" value="1"/>
</dbReference>
<reference evidence="4 5" key="1">
    <citation type="submission" date="2021-03" db="EMBL/GenBank/DDBJ databases">
        <title>Genomic Encyclopedia of Type Strains, Phase IV (KMG-IV): sequencing the most valuable type-strain genomes for metagenomic binning, comparative biology and taxonomic classification.</title>
        <authorList>
            <person name="Goeker M."/>
        </authorList>
    </citation>
    <scope>NUCLEOTIDE SEQUENCE [LARGE SCALE GENOMIC DNA]</scope>
    <source>
        <strain evidence="4 5">DSM 26675</strain>
    </source>
</reference>
<feature type="domain" description="Nudix hydrolase" evidence="3">
    <location>
        <begin position="3"/>
        <end position="133"/>
    </location>
</feature>
<accession>A0ABS4RJW6</accession>
<sequence>MQQWFGSSGVCINEHGQLLMVLQGKPEEKKTWSIPSGGKEYDETYEECCIREIEEETGYLSEIIEEIKVKRKTYEHHNIIVEAHYFLVKIVSGSRKFQDPDNLIYDIAWKNLDEINTLELTFPEDREFLINYISRYSRQSSLFN</sequence>
<dbReference type="InterPro" id="IPR020084">
    <property type="entry name" value="NUDIX_hydrolase_CS"/>
</dbReference>
<dbReference type="CDD" id="cd02883">
    <property type="entry name" value="NUDIX_Hydrolase"/>
    <property type="match status" value="1"/>
</dbReference>
<dbReference type="Proteomes" id="UP001519293">
    <property type="component" value="Unassembled WGS sequence"/>
</dbReference>
<dbReference type="SUPFAM" id="SSF55811">
    <property type="entry name" value="Nudix"/>
    <property type="match status" value="1"/>
</dbReference>
<protein>
    <submittedName>
        <fullName evidence="4">ADP-ribose pyrophosphatase YjhB (NUDIX family)</fullName>
    </submittedName>
</protein>
<name>A0ABS4RJW6_9BACI</name>
<keyword evidence="2" id="KW-0378">Hydrolase</keyword>